<reference evidence="1 2" key="1">
    <citation type="submission" date="2020-08" db="EMBL/GenBank/DDBJ databases">
        <title>Sphingobacterium sp. DN04309 isolated from aquaculture water.</title>
        <authorList>
            <person name="Zhang M."/>
        </authorList>
    </citation>
    <scope>NUCLEOTIDE SEQUENCE [LARGE SCALE GENOMIC DNA]</scope>
    <source>
        <strain evidence="1 2">DN04309</strain>
    </source>
</reference>
<dbReference type="InterPro" id="IPR036278">
    <property type="entry name" value="Sialidase_sf"/>
</dbReference>
<evidence type="ECO:0000313" key="1">
    <source>
        <dbReference type="EMBL" id="MBD1428639.1"/>
    </source>
</evidence>
<dbReference type="Proteomes" id="UP000651271">
    <property type="component" value="Unassembled WGS sequence"/>
</dbReference>
<protein>
    <submittedName>
        <fullName evidence="1">BNR-4 repeat-containing protein</fullName>
    </submittedName>
</protein>
<keyword evidence="2" id="KW-1185">Reference proteome</keyword>
<proteinExistence type="predicted"/>
<evidence type="ECO:0000313" key="2">
    <source>
        <dbReference type="Proteomes" id="UP000651271"/>
    </source>
</evidence>
<sequence>MPKKFIVTFIVLFVHSFLFAQKNIQISEVGQGWAKNTVNTAVFRKNSLVSNQNFQYIAYYDDKGFLIVGQRKLNSSTWTLKNTGLKGNAKDAHNVISIMLDGANYLHVAFDHHNSKLRYIRSLEPNSLEFSAEIPMVGTQEKYVSYPEFFKLTNGNLLFMYRDGGSGNGNLMINRYIFSEKKWLRLQDKLIDGEGKRNAYWQSYIDDKGRIHISWVWRESPDVASNHDMAYAYSDDEGITWKKTTGELYHLPITAKDAEYAIRIPEKSDLINQTAMSADENGNPFIVSYWRDQHADKPQYKIIYLNKGKWLTHSFDFRKTTFSLGGHGTKQIPISRPQLLVKGKAHKTKIWMIFRDEERNNAISVLSWTKNKPSRILIEDIYNNSVAAWEPTYDTELWRSQKRLSLFVQHTVQVDGEGLAESDSTPVRVLDLKP</sequence>
<dbReference type="Pfam" id="PF15892">
    <property type="entry name" value="BNR_4"/>
    <property type="match status" value="1"/>
</dbReference>
<name>A0ABR7YBF5_9SPHI</name>
<accession>A0ABR7YBF5</accession>
<gene>
    <name evidence="1" type="ORF">H8B04_03490</name>
</gene>
<dbReference type="SUPFAM" id="SSF50939">
    <property type="entry name" value="Sialidases"/>
    <property type="match status" value="1"/>
</dbReference>
<dbReference type="EMBL" id="JACOIJ010000004">
    <property type="protein sequence ID" value="MBD1428639.1"/>
    <property type="molecule type" value="Genomic_DNA"/>
</dbReference>
<dbReference type="RefSeq" id="WP_165291160.1">
    <property type="nucleotide sequence ID" value="NZ_JACOIJ010000004.1"/>
</dbReference>
<organism evidence="1 2">
    <name type="scientific">Sphingobacterium litopenaei</name>
    <dbReference type="NCBI Taxonomy" id="2763500"/>
    <lineage>
        <taxon>Bacteria</taxon>
        <taxon>Pseudomonadati</taxon>
        <taxon>Bacteroidota</taxon>
        <taxon>Sphingobacteriia</taxon>
        <taxon>Sphingobacteriales</taxon>
        <taxon>Sphingobacteriaceae</taxon>
        <taxon>Sphingobacterium</taxon>
    </lineage>
</organism>
<comment type="caution">
    <text evidence="1">The sequence shown here is derived from an EMBL/GenBank/DDBJ whole genome shotgun (WGS) entry which is preliminary data.</text>
</comment>